<dbReference type="AlphaFoldDB" id="A0A9W4S4T9"/>
<name>A0A9W4S4T9_9PEZI</name>
<keyword evidence="2" id="KW-1185">Reference proteome</keyword>
<dbReference type="InterPro" id="IPR032675">
    <property type="entry name" value="LRR_dom_sf"/>
</dbReference>
<proteinExistence type="predicted"/>
<sequence>MSLTAHLPTLNAPVKTVVHIDIWEAIFDQLALLGYHRTLANCALTSKGNAWLALRRLYDLSFLPPTDKTNTSEGLWETLCRSSTFTEGPQNTPPLTSRPYLTYVRRYNGADLLFAPRVDLQSVSRFGDQNPQWTDKRTPISQPDFRFLEELVIISNETGRRPMLREVSIDRWEDRGPLILSCHALERLSMHYTGDLTAEAGRQVSKSLPRLRHLEFPFAVHATAASEKLGEFLSHLNADQLHHFECGVGDAQAPVFRAIAKQTELRCLAFRLVENPPLDLLLLSPLTNLTSLTLKSNSFVPSWRLREKYELWAREKRRHIANWITSCRSLKRLHLFRLPDLIPAFADALPHLQLERLHVYDTGSHPDFYHALKTQSDLTHLFIAEQSTRPPPRDLRCRKLVMDAVCSMKDLRDLRLHTSFSLYYIQLQTLACCQPNLEFLSFVQSGVEQPAWVLRALELFENLKNLTILGMTRFSAPEMLEWIEKTGCHRRHGGFLLSLPSQEKDSWYRGVPPAELPPMRTVGRDSFTRRIKELLRFCAVKVRGPAATGESWHGNDYLDYEESMFHNLWGDARGPTAVSIWRERVQADPETSLHIA</sequence>
<dbReference type="Proteomes" id="UP001152533">
    <property type="component" value="Unassembled WGS sequence"/>
</dbReference>
<accession>A0A9W4S4T9</accession>
<organism evidence="1 2">
    <name type="scientific">Colletotrichum noveboracense</name>
    <dbReference type="NCBI Taxonomy" id="2664923"/>
    <lineage>
        <taxon>Eukaryota</taxon>
        <taxon>Fungi</taxon>
        <taxon>Dikarya</taxon>
        <taxon>Ascomycota</taxon>
        <taxon>Pezizomycotina</taxon>
        <taxon>Sordariomycetes</taxon>
        <taxon>Hypocreomycetidae</taxon>
        <taxon>Glomerellales</taxon>
        <taxon>Glomerellaceae</taxon>
        <taxon>Colletotrichum</taxon>
        <taxon>Colletotrichum gloeosporioides species complex</taxon>
    </lineage>
</organism>
<dbReference type="Gene3D" id="3.80.10.10">
    <property type="entry name" value="Ribonuclease Inhibitor"/>
    <property type="match status" value="1"/>
</dbReference>
<dbReference type="SUPFAM" id="SSF52047">
    <property type="entry name" value="RNI-like"/>
    <property type="match status" value="1"/>
</dbReference>
<protein>
    <submittedName>
        <fullName evidence="1">Uncharacterized protein</fullName>
    </submittedName>
</protein>
<comment type="caution">
    <text evidence="1">The sequence shown here is derived from an EMBL/GenBank/DDBJ whole genome shotgun (WGS) entry which is preliminary data.</text>
</comment>
<reference evidence="1" key="1">
    <citation type="submission" date="2022-08" db="EMBL/GenBank/DDBJ databases">
        <authorList>
            <person name="Giroux E."/>
            <person name="Giroux E."/>
        </authorList>
    </citation>
    <scope>NUCLEOTIDE SEQUENCE</scope>
    <source>
        <strain evidence="1">H1091258</strain>
    </source>
</reference>
<gene>
    <name evidence="1" type="ORF">CGXH109_LOCUS117073</name>
</gene>
<evidence type="ECO:0000313" key="2">
    <source>
        <dbReference type="Proteomes" id="UP001152533"/>
    </source>
</evidence>
<dbReference type="EMBL" id="CAMGZC010001344">
    <property type="protein sequence ID" value="CAI0652462.1"/>
    <property type="molecule type" value="Genomic_DNA"/>
</dbReference>
<evidence type="ECO:0000313" key="1">
    <source>
        <dbReference type="EMBL" id="CAI0652462.1"/>
    </source>
</evidence>